<protein>
    <recommendedName>
        <fullName evidence="4">SLA1 homology domain-containing protein</fullName>
    </recommendedName>
</protein>
<organism evidence="2 3">
    <name type="scientific">Stratiformator vulcanicus</name>
    <dbReference type="NCBI Taxonomy" id="2527980"/>
    <lineage>
        <taxon>Bacteria</taxon>
        <taxon>Pseudomonadati</taxon>
        <taxon>Planctomycetota</taxon>
        <taxon>Planctomycetia</taxon>
        <taxon>Planctomycetales</taxon>
        <taxon>Planctomycetaceae</taxon>
        <taxon>Stratiformator</taxon>
    </lineage>
</organism>
<accession>A0A517R242</accession>
<gene>
    <name evidence="2" type="ORF">Pan189_23070</name>
</gene>
<keyword evidence="3" id="KW-1185">Reference proteome</keyword>
<dbReference type="AlphaFoldDB" id="A0A517R242"/>
<reference evidence="2 3" key="1">
    <citation type="submission" date="2019-02" db="EMBL/GenBank/DDBJ databases">
        <title>Deep-cultivation of Planctomycetes and their phenomic and genomic characterization uncovers novel biology.</title>
        <authorList>
            <person name="Wiegand S."/>
            <person name="Jogler M."/>
            <person name="Boedeker C."/>
            <person name="Pinto D."/>
            <person name="Vollmers J."/>
            <person name="Rivas-Marin E."/>
            <person name="Kohn T."/>
            <person name="Peeters S.H."/>
            <person name="Heuer A."/>
            <person name="Rast P."/>
            <person name="Oberbeckmann S."/>
            <person name="Bunk B."/>
            <person name="Jeske O."/>
            <person name="Meyerdierks A."/>
            <person name="Storesund J.E."/>
            <person name="Kallscheuer N."/>
            <person name="Luecker S."/>
            <person name="Lage O.M."/>
            <person name="Pohl T."/>
            <person name="Merkel B.J."/>
            <person name="Hornburger P."/>
            <person name="Mueller R.-W."/>
            <person name="Bruemmer F."/>
            <person name="Labrenz M."/>
            <person name="Spormann A.M."/>
            <person name="Op den Camp H."/>
            <person name="Overmann J."/>
            <person name="Amann R."/>
            <person name="Jetten M.S.M."/>
            <person name="Mascher T."/>
            <person name="Medema M.H."/>
            <person name="Devos D.P."/>
            <person name="Kaster A.-K."/>
            <person name="Ovreas L."/>
            <person name="Rohde M."/>
            <person name="Galperin M.Y."/>
            <person name="Jogler C."/>
        </authorList>
    </citation>
    <scope>NUCLEOTIDE SEQUENCE [LARGE SCALE GENOMIC DNA]</scope>
    <source>
        <strain evidence="2 3">Pan189</strain>
    </source>
</reference>
<feature type="chain" id="PRO_5021977859" description="SLA1 homology domain-containing protein" evidence="1">
    <location>
        <begin position="22"/>
        <end position="306"/>
    </location>
</feature>
<keyword evidence="1" id="KW-0732">Signal</keyword>
<dbReference type="OrthoDB" id="250033at2"/>
<dbReference type="KEGG" id="svp:Pan189_23070"/>
<proteinExistence type="predicted"/>
<dbReference type="EMBL" id="CP036268">
    <property type="protein sequence ID" value="QDT37924.1"/>
    <property type="molecule type" value="Genomic_DNA"/>
</dbReference>
<feature type="signal peptide" evidence="1">
    <location>
        <begin position="1"/>
        <end position="21"/>
    </location>
</feature>
<dbReference type="Proteomes" id="UP000317318">
    <property type="component" value="Chromosome"/>
</dbReference>
<evidence type="ECO:0008006" key="4">
    <source>
        <dbReference type="Google" id="ProtNLM"/>
    </source>
</evidence>
<evidence type="ECO:0000313" key="3">
    <source>
        <dbReference type="Proteomes" id="UP000317318"/>
    </source>
</evidence>
<sequence precursor="true">MLRLTTFCILVAGLVPATSMATEPAVEAVKPEETYLLRFQFSAGETVSYHAVHQAVVETRKGDYKEKSHHTSIMEKHYEVRAIRRGGAAKLVLTVDRAVMRAMFNDGKPIQWDSASGDIAPAAFERHENVIGKPLAEIVVSPTGEFVAGRPLLTAEELKGVGTGAGDDTASRNFLIPLPENAVKPGDEWNDKFEAKVTVDRKLERTVKYIRKFRLVSVEAGVAKIETSTSLITPVRDPQILVQLVQRSPKGVIKFDIESGRIVSRTTSSNKSEYGWAGSDSVIQAVTRGEERLVTPTEQGDLVGRN</sequence>
<evidence type="ECO:0000256" key="1">
    <source>
        <dbReference type="SAM" id="SignalP"/>
    </source>
</evidence>
<name>A0A517R242_9PLAN</name>
<evidence type="ECO:0000313" key="2">
    <source>
        <dbReference type="EMBL" id="QDT37924.1"/>
    </source>
</evidence>
<dbReference type="RefSeq" id="WP_145364001.1">
    <property type="nucleotide sequence ID" value="NZ_CP036268.1"/>
</dbReference>